<proteinExistence type="predicted"/>
<dbReference type="Proteomes" id="UP001168821">
    <property type="component" value="Unassembled WGS sequence"/>
</dbReference>
<reference evidence="2" key="1">
    <citation type="journal article" date="2023" name="G3 (Bethesda)">
        <title>Whole genome assemblies of Zophobas morio and Tenebrio molitor.</title>
        <authorList>
            <person name="Kaur S."/>
            <person name="Stinson S.A."/>
            <person name="diCenzo G.C."/>
        </authorList>
    </citation>
    <scope>NUCLEOTIDE SEQUENCE</scope>
    <source>
        <strain evidence="2">QUZm001</strain>
    </source>
</reference>
<dbReference type="EMBL" id="JALNTZ010000007">
    <property type="protein sequence ID" value="KAJ3645795.1"/>
    <property type="molecule type" value="Genomic_DNA"/>
</dbReference>
<comment type="caution">
    <text evidence="2">The sequence shown here is derived from an EMBL/GenBank/DDBJ whole genome shotgun (WGS) entry which is preliminary data.</text>
</comment>
<name>A0AA38HXT5_9CUCU</name>
<dbReference type="AlphaFoldDB" id="A0AA38HXT5"/>
<feature type="region of interest" description="Disordered" evidence="1">
    <location>
        <begin position="68"/>
        <end position="95"/>
    </location>
</feature>
<feature type="compositionally biased region" description="Polar residues" evidence="1">
    <location>
        <begin position="74"/>
        <end position="95"/>
    </location>
</feature>
<evidence type="ECO:0000313" key="2">
    <source>
        <dbReference type="EMBL" id="KAJ3645795.1"/>
    </source>
</evidence>
<gene>
    <name evidence="2" type="ORF">Zmor_023427</name>
</gene>
<organism evidence="2 3">
    <name type="scientific">Zophobas morio</name>
    <dbReference type="NCBI Taxonomy" id="2755281"/>
    <lineage>
        <taxon>Eukaryota</taxon>
        <taxon>Metazoa</taxon>
        <taxon>Ecdysozoa</taxon>
        <taxon>Arthropoda</taxon>
        <taxon>Hexapoda</taxon>
        <taxon>Insecta</taxon>
        <taxon>Pterygota</taxon>
        <taxon>Neoptera</taxon>
        <taxon>Endopterygota</taxon>
        <taxon>Coleoptera</taxon>
        <taxon>Polyphaga</taxon>
        <taxon>Cucujiformia</taxon>
        <taxon>Tenebrionidae</taxon>
        <taxon>Zophobas</taxon>
    </lineage>
</organism>
<sequence>MNCGFTNNKTSHISAWKKPQEFATRIGENPSIHRNRFDLFPLNKGFPLLLTTKPTKLNIASLPRPFTHTKERTVTPQNDASLPSTKQVNFYQLSH</sequence>
<accession>A0AA38HXT5</accession>
<keyword evidence="3" id="KW-1185">Reference proteome</keyword>
<evidence type="ECO:0000313" key="3">
    <source>
        <dbReference type="Proteomes" id="UP001168821"/>
    </source>
</evidence>
<protein>
    <submittedName>
        <fullName evidence="2">Uncharacterized protein</fullName>
    </submittedName>
</protein>
<evidence type="ECO:0000256" key="1">
    <source>
        <dbReference type="SAM" id="MobiDB-lite"/>
    </source>
</evidence>